<sequence>MGETRSMPIVYALLAIVFTTLLARLFYLQVIEQNFLKEVSSQNSIRKIPIDAPRGLMFDRNGVVVVDNQPLYTLQVTPSEFDNKLLPFLSELLGVTVAELEAKIAEGRAYNRFVPTKVVRDLTPLQLARIEENLWRLPGVSFAMESKRKYLPNVRGSNIFGYAKAISKAMYEKVPKEIYARDDIIGYRGLEKYYEDVLRGTKGTRYLLVNSLGRHVGDWEGGAKNIPYQTGNDLYLTIDAELQGVAESLLTATGKSGAFVAMDAQNGDILACTSQPDYDLNILGGFTEASAWQAIVNDPRNPLFDRTIQTRYPPGSTYKIISAIAALEDSVATPSTTFYCTGHFKFGNKDFLCHRGHGHGSVDMTRAIQVSCNSYFYNLVRRIGFERWTKYGKMFGFGQKTGVDIPDEQTATIPSPEYFDKLYGKRGWTEGYIISLGIGQGEMGASPMQMVRYVAALGNFGTLLQPRFVRAYRDKNSGAIVELPTVQEKLPISKSTFDLVRNGMLLAVENGTGGRARVPNVKVAGKTGTAQNPHGEDHAWFICFAPFEKPTVAIAVLVENAGFGGTIAAPIAGEWLKRYFQKYPTAETQLADR</sequence>
<feature type="domain" description="Penicillin-binding protein dimerisation" evidence="16">
    <location>
        <begin position="50"/>
        <end position="216"/>
    </location>
</feature>
<dbReference type="Gene3D" id="3.40.710.10">
    <property type="entry name" value="DD-peptidase/beta-lactamase superfamily"/>
    <property type="match status" value="1"/>
</dbReference>
<evidence type="ECO:0000256" key="9">
    <source>
        <dbReference type="ARBA" id="ARBA00022960"/>
    </source>
</evidence>
<dbReference type="InterPro" id="IPR050515">
    <property type="entry name" value="Beta-lactam/transpept"/>
</dbReference>
<dbReference type="GO" id="GO:0006508">
    <property type="term" value="P:proteolysis"/>
    <property type="evidence" value="ECO:0007669"/>
    <property type="project" value="UniProtKB-KW"/>
</dbReference>
<dbReference type="Proteomes" id="UP000266389">
    <property type="component" value="Unassembled WGS sequence"/>
</dbReference>
<keyword evidence="7 14" id="KW-0812">Transmembrane</keyword>
<evidence type="ECO:0000256" key="7">
    <source>
        <dbReference type="ARBA" id="ARBA00022692"/>
    </source>
</evidence>
<keyword evidence="12 14" id="KW-0472">Membrane</keyword>
<dbReference type="GO" id="GO:0008658">
    <property type="term" value="F:penicillin binding"/>
    <property type="evidence" value="ECO:0007669"/>
    <property type="project" value="InterPro"/>
</dbReference>
<feature type="transmembrane region" description="Helical" evidence="14">
    <location>
        <begin position="9"/>
        <end position="27"/>
    </location>
</feature>
<evidence type="ECO:0000256" key="8">
    <source>
        <dbReference type="ARBA" id="ARBA00022801"/>
    </source>
</evidence>
<evidence type="ECO:0000256" key="6">
    <source>
        <dbReference type="ARBA" id="ARBA00022670"/>
    </source>
</evidence>
<dbReference type="FunFam" id="3.40.710.10:FF:000024">
    <property type="entry name" value="Penicillin-binding protein 2"/>
    <property type="match status" value="1"/>
</dbReference>
<keyword evidence="13" id="KW-0961">Cell wall biogenesis/degradation</keyword>
<name>A0A395M2N0_9BACT</name>
<dbReference type="GO" id="GO:0009252">
    <property type="term" value="P:peptidoglycan biosynthetic process"/>
    <property type="evidence" value="ECO:0007669"/>
    <property type="project" value="UniProtKB-KW"/>
</dbReference>
<evidence type="ECO:0000256" key="3">
    <source>
        <dbReference type="ARBA" id="ARBA00022475"/>
    </source>
</evidence>
<dbReference type="EMBL" id="PHFL01000011">
    <property type="protein sequence ID" value="RFM25000.1"/>
    <property type="molecule type" value="Genomic_DNA"/>
</dbReference>
<dbReference type="PANTHER" id="PTHR30627:SF2">
    <property type="entry name" value="PEPTIDOGLYCAN D,D-TRANSPEPTIDASE MRDA"/>
    <property type="match status" value="1"/>
</dbReference>
<proteinExistence type="predicted"/>
<evidence type="ECO:0000259" key="16">
    <source>
        <dbReference type="Pfam" id="PF03717"/>
    </source>
</evidence>
<evidence type="ECO:0000256" key="11">
    <source>
        <dbReference type="ARBA" id="ARBA00022989"/>
    </source>
</evidence>
<dbReference type="GO" id="GO:0071555">
    <property type="term" value="P:cell wall organization"/>
    <property type="evidence" value="ECO:0007669"/>
    <property type="project" value="UniProtKB-KW"/>
</dbReference>
<keyword evidence="10" id="KW-0573">Peptidoglycan synthesis</keyword>
<dbReference type="PANTHER" id="PTHR30627">
    <property type="entry name" value="PEPTIDOGLYCAN D,D-TRANSPEPTIDASE"/>
    <property type="match status" value="1"/>
</dbReference>
<evidence type="ECO:0000256" key="4">
    <source>
        <dbReference type="ARBA" id="ARBA00022519"/>
    </source>
</evidence>
<protein>
    <submittedName>
        <fullName evidence="17">Penicillin-binding protein 2</fullName>
    </submittedName>
</protein>
<evidence type="ECO:0000259" key="15">
    <source>
        <dbReference type="Pfam" id="PF00905"/>
    </source>
</evidence>
<dbReference type="GO" id="GO:0071972">
    <property type="term" value="F:peptidoglycan L,D-transpeptidase activity"/>
    <property type="evidence" value="ECO:0007669"/>
    <property type="project" value="TreeGrafter"/>
</dbReference>
<dbReference type="InterPro" id="IPR005311">
    <property type="entry name" value="PBP_dimer"/>
</dbReference>
<evidence type="ECO:0000256" key="10">
    <source>
        <dbReference type="ARBA" id="ARBA00022984"/>
    </source>
</evidence>
<dbReference type="InterPro" id="IPR012338">
    <property type="entry name" value="Beta-lactam/transpept-like"/>
</dbReference>
<dbReference type="Pfam" id="PF03717">
    <property type="entry name" value="PBP_dimer"/>
    <property type="match status" value="1"/>
</dbReference>
<organism evidence="17 18">
    <name type="scientific">Candidatus Thermochlorobacter aerophilus</name>
    <dbReference type="NCBI Taxonomy" id="1868324"/>
    <lineage>
        <taxon>Bacteria</taxon>
        <taxon>Pseudomonadati</taxon>
        <taxon>Chlorobiota</taxon>
        <taxon>Chlorobiia</taxon>
        <taxon>Chlorobiales</taxon>
        <taxon>Candidatus Thermochlorobacteriaceae</taxon>
        <taxon>Candidatus Thermochlorobacter</taxon>
    </lineage>
</organism>
<dbReference type="GO" id="GO:0008360">
    <property type="term" value="P:regulation of cell shape"/>
    <property type="evidence" value="ECO:0007669"/>
    <property type="project" value="UniProtKB-KW"/>
</dbReference>
<comment type="caution">
    <text evidence="17">The sequence shown here is derived from an EMBL/GenBank/DDBJ whole genome shotgun (WGS) entry which is preliminary data.</text>
</comment>
<accession>A0A395M2N0</accession>
<dbReference type="NCBIfam" id="TIGR03423">
    <property type="entry name" value="pbp2_mrdA"/>
    <property type="match status" value="1"/>
</dbReference>
<reference evidence="17 18" key="1">
    <citation type="journal article" date="2011" name="ISME J.">
        <title>Community ecology of hot spring cyanobacterial mats: predominant populations and their functional potential.</title>
        <authorList>
            <person name="Klatt C.G."/>
            <person name="Wood J.M."/>
            <person name="Rusch D.B."/>
            <person name="Bateson M.M."/>
            <person name="Hamamura N."/>
            <person name="Heidelberg J.F."/>
            <person name="Grossman A.R."/>
            <person name="Bhaya D."/>
            <person name="Cohan F.M."/>
            <person name="Kuhl M."/>
            <person name="Bryant D.A."/>
            <person name="Ward D.M."/>
        </authorList>
    </citation>
    <scope>NUCLEOTIDE SEQUENCE [LARGE SCALE GENOMIC DNA]</scope>
    <source>
        <strain evidence="17">OS</strain>
    </source>
</reference>
<keyword evidence="3" id="KW-1003">Cell membrane</keyword>
<dbReference type="InterPro" id="IPR036138">
    <property type="entry name" value="PBP_dimer_sf"/>
</dbReference>
<evidence type="ECO:0000256" key="5">
    <source>
        <dbReference type="ARBA" id="ARBA00022645"/>
    </source>
</evidence>
<dbReference type="SUPFAM" id="SSF56601">
    <property type="entry name" value="beta-lactamase/transpeptidase-like"/>
    <property type="match status" value="1"/>
</dbReference>
<evidence type="ECO:0000256" key="13">
    <source>
        <dbReference type="ARBA" id="ARBA00023316"/>
    </source>
</evidence>
<keyword evidence="11 14" id="KW-1133">Transmembrane helix</keyword>
<evidence type="ECO:0000313" key="17">
    <source>
        <dbReference type="EMBL" id="RFM25000.1"/>
    </source>
</evidence>
<gene>
    <name evidence="17" type="primary">mrdA</name>
    <name evidence="17" type="ORF">D0433_02880</name>
</gene>
<dbReference type="SUPFAM" id="SSF56519">
    <property type="entry name" value="Penicillin binding protein dimerisation domain"/>
    <property type="match status" value="1"/>
</dbReference>
<dbReference type="InterPro" id="IPR001460">
    <property type="entry name" value="PCN-bd_Tpept"/>
</dbReference>
<dbReference type="Gene3D" id="3.30.1390.30">
    <property type="entry name" value="Penicillin-binding protein 2a, domain 3"/>
    <property type="match status" value="1"/>
</dbReference>
<feature type="domain" description="Penicillin-binding protein transpeptidase" evidence="15">
    <location>
        <begin position="257"/>
        <end position="575"/>
    </location>
</feature>
<dbReference type="GO" id="GO:0005886">
    <property type="term" value="C:plasma membrane"/>
    <property type="evidence" value="ECO:0007669"/>
    <property type="project" value="UniProtKB-SubCell"/>
</dbReference>
<evidence type="ECO:0000256" key="1">
    <source>
        <dbReference type="ARBA" id="ARBA00004167"/>
    </source>
</evidence>
<keyword evidence="4" id="KW-0997">Cell inner membrane</keyword>
<dbReference type="Gene3D" id="3.90.1310.10">
    <property type="entry name" value="Penicillin-binding protein 2a (Domain 2)"/>
    <property type="match status" value="1"/>
</dbReference>
<evidence type="ECO:0000313" key="18">
    <source>
        <dbReference type="Proteomes" id="UP000266389"/>
    </source>
</evidence>
<dbReference type="AlphaFoldDB" id="A0A395M2N0"/>
<keyword evidence="9" id="KW-0133">Cell shape</keyword>
<keyword evidence="6" id="KW-0645">Protease</keyword>
<dbReference type="GO" id="GO:0009002">
    <property type="term" value="F:serine-type D-Ala-D-Ala carboxypeptidase activity"/>
    <property type="evidence" value="ECO:0007669"/>
    <property type="project" value="InterPro"/>
</dbReference>
<keyword evidence="5" id="KW-0121">Carboxypeptidase</keyword>
<dbReference type="InterPro" id="IPR017790">
    <property type="entry name" value="Penicillin-binding_protein_2"/>
</dbReference>
<evidence type="ECO:0000256" key="14">
    <source>
        <dbReference type="SAM" id="Phobius"/>
    </source>
</evidence>
<dbReference type="Pfam" id="PF00905">
    <property type="entry name" value="Transpeptidase"/>
    <property type="match status" value="1"/>
</dbReference>
<comment type="subcellular location">
    <subcellularLocation>
        <location evidence="2">Cell membrane</location>
    </subcellularLocation>
    <subcellularLocation>
        <location evidence="1">Membrane</location>
        <topology evidence="1">Single-pass membrane protein</topology>
    </subcellularLocation>
</comment>
<keyword evidence="8" id="KW-0378">Hydrolase</keyword>
<evidence type="ECO:0000256" key="2">
    <source>
        <dbReference type="ARBA" id="ARBA00004236"/>
    </source>
</evidence>
<evidence type="ECO:0000256" key="12">
    <source>
        <dbReference type="ARBA" id="ARBA00023136"/>
    </source>
</evidence>